<feature type="domain" description="PPIase FKBP-type" evidence="9">
    <location>
        <begin position="67"/>
        <end position="154"/>
    </location>
</feature>
<organism evidence="10 11">
    <name type="scientific">Blattamonas nauphoetae</name>
    <dbReference type="NCBI Taxonomy" id="2049346"/>
    <lineage>
        <taxon>Eukaryota</taxon>
        <taxon>Metamonada</taxon>
        <taxon>Preaxostyla</taxon>
        <taxon>Oxymonadida</taxon>
        <taxon>Blattamonas</taxon>
    </lineage>
</organism>
<sequence>MSDTDSLNSSFSSDDTEYSHDSDDDIIFEAPEPLLLEDGSYDLYPSDKGKIVKKVIKAGSGDKPTARSLVQVHYTGKFPDGEQFDSSQGRQPFEFKLGKGSVIKGWEIAVASMQVGEEAEVTIDPEFGYGETGSPPTIPASATLIFNIQLLSFRKEPETAEEKLAFAQTRKEEGNTKVKNHDYKGALDEYDRGVGMIEHLWCDTDEMKAKHADILAPLQLNKALCCIKLGEGKRAVRAATDAISLKGETDKALYRRGVGYRIQGEMSKAKRDVTKAWELNKSDRMIREELEKILEWEKKKTEREKKIATKFFQSSSDSDPTGPTAQTQNETEQTDESKPEPATPEVLVTEQQSSSSE</sequence>
<feature type="compositionally biased region" description="Polar residues" evidence="8">
    <location>
        <begin position="311"/>
        <end position="331"/>
    </location>
</feature>
<dbReference type="Pfam" id="PF00254">
    <property type="entry name" value="FKBP_C"/>
    <property type="match status" value="1"/>
</dbReference>
<dbReference type="SUPFAM" id="SSF54534">
    <property type="entry name" value="FKBP-like"/>
    <property type="match status" value="1"/>
</dbReference>
<feature type="region of interest" description="Disordered" evidence="8">
    <location>
        <begin position="307"/>
        <end position="357"/>
    </location>
</feature>
<comment type="caution">
    <text evidence="10">The sequence shown here is derived from an EMBL/GenBank/DDBJ whole genome shotgun (WGS) entry which is preliminary data.</text>
</comment>
<dbReference type="PROSITE" id="PS50059">
    <property type="entry name" value="FKBP_PPIASE"/>
    <property type="match status" value="1"/>
</dbReference>
<dbReference type="Gene3D" id="3.10.50.40">
    <property type="match status" value="1"/>
</dbReference>
<evidence type="ECO:0000256" key="8">
    <source>
        <dbReference type="SAM" id="MobiDB-lite"/>
    </source>
</evidence>
<dbReference type="InterPro" id="IPR050754">
    <property type="entry name" value="FKBP4/5/8-like"/>
</dbReference>
<feature type="region of interest" description="Disordered" evidence="8">
    <location>
        <begin position="1"/>
        <end position="24"/>
    </location>
</feature>
<keyword evidence="11" id="KW-1185">Reference proteome</keyword>
<evidence type="ECO:0000256" key="1">
    <source>
        <dbReference type="ARBA" id="ARBA00000971"/>
    </source>
</evidence>
<evidence type="ECO:0000256" key="4">
    <source>
        <dbReference type="ARBA" id="ARBA00022803"/>
    </source>
</evidence>
<protein>
    <recommendedName>
        <fullName evidence="2 7">peptidylprolyl isomerase</fullName>
        <ecNumber evidence="2 7">5.2.1.8</ecNumber>
    </recommendedName>
</protein>
<feature type="compositionally biased region" description="Low complexity" evidence="8">
    <location>
        <begin position="1"/>
        <end position="13"/>
    </location>
</feature>
<keyword evidence="4" id="KW-0802">TPR repeat</keyword>
<dbReference type="EMBL" id="JARBJD010000009">
    <property type="protein sequence ID" value="KAK2962776.1"/>
    <property type="molecule type" value="Genomic_DNA"/>
</dbReference>
<accession>A0ABQ9YG85</accession>
<dbReference type="Gene3D" id="1.25.40.10">
    <property type="entry name" value="Tetratricopeptide repeat domain"/>
    <property type="match status" value="1"/>
</dbReference>
<dbReference type="SMART" id="SM00028">
    <property type="entry name" value="TPR"/>
    <property type="match status" value="3"/>
</dbReference>
<reference evidence="10 11" key="1">
    <citation type="journal article" date="2022" name="bioRxiv">
        <title>Genomics of Preaxostyla Flagellates Illuminates Evolutionary Transitions and the Path Towards Mitochondrial Loss.</title>
        <authorList>
            <person name="Novak L.V.F."/>
            <person name="Treitli S.C."/>
            <person name="Pyrih J."/>
            <person name="Halakuc P."/>
            <person name="Pipaliya S.V."/>
            <person name="Vacek V."/>
            <person name="Brzon O."/>
            <person name="Soukal P."/>
            <person name="Eme L."/>
            <person name="Dacks J.B."/>
            <person name="Karnkowska A."/>
            <person name="Elias M."/>
            <person name="Hampl V."/>
        </authorList>
    </citation>
    <scope>NUCLEOTIDE SEQUENCE [LARGE SCALE GENOMIC DNA]</scope>
    <source>
        <strain evidence="10">NAU3</strain>
        <tissue evidence="10">Gut</tissue>
    </source>
</reference>
<dbReference type="GO" id="GO:0003755">
    <property type="term" value="F:peptidyl-prolyl cis-trans isomerase activity"/>
    <property type="evidence" value="ECO:0007669"/>
    <property type="project" value="UniProtKB-EC"/>
</dbReference>
<comment type="catalytic activity">
    <reaction evidence="1 7">
        <text>[protein]-peptidylproline (omega=180) = [protein]-peptidylproline (omega=0)</text>
        <dbReference type="Rhea" id="RHEA:16237"/>
        <dbReference type="Rhea" id="RHEA-COMP:10747"/>
        <dbReference type="Rhea" id="RHEA-COMP:10748"/>
        <dbReference type="ChEBI" id="CHEBI:83833"/>
        <dbReference type="ChEBI" id="CHEBI:83834"/>
        <dbReference type="EC" id="5.2.1.8"/>
    </reaction>
</comment>
<dbReference type="InterPro" id="IPR019734">
    <property type="entry name" value="TPR_rpt"/>
</dbReference>
<evidence type="ECO:0000313" key="10">
    <source>
        <dbReference type="EMBL" id="KAK2962776.1"/>
    </source>
</evidence>
<evidence type="ECO:0000256" key="2">
    <source>
        <dbReference type="ARBA" id="ARBA00013194"/>
    </source>
</evidence>
<keyword evidence="5 7" id="KW-0697">Rotamase</keyword>
<dbReference type="InterPro" id="IPR011990">
    <property type="entry name" value="TPR-like_helical_dom_sf"/>
</dbReference>
<keyword evidence="3" id="KW-0677">Repeat</keyword>
<dbReference type="PANTHER" id="PTHR46512:SF9">
    <property type="entry name" value="PEPTIDYLPROLYL ISOMERASE"/>
    <property type="match status" value="1"/>
</dbReference>
<dbReference type="InterPro" id="IPR001179">
    <property type="entry name" value="PPIase_FKBP_dom"/>
</dbReference>
<evidence type="ECO:0000256" key="3">
    <source>
        <dbReference type="ARBA" id="ARBA00022737"/>
    </source>
</evidence>
<dbReference type="InterPro" id="IPR046357">
    <property type="entry name" value="PPIase_dom_sf"/>
</dbReference>
<evidence type="ECO:0000259" key="9">
    <source>
        <dbReference type="PROSITE" id="PS50059"/>
    </source>
</evidence>
<dbReference type="PANTHER" id="PTHR46512">
    <property type="entry name" value="PEPTIDYLPROLYL ISOMERASE"/>
    <property type="match status" value="1"/>
</dbReference>
<evidence type="ECO:0000256" key="5">
    <source>
        <dbReference type="ARBA" id="ARBA00023110"/>
    </source>
</evidence>
<name>A0ABQ9YG85_9EUKA</name>
<keyword evidence="6 7" id="KW-0413">Isomerase</keyword>
<evidence type="ECO:0000256" key="7">
    <source>
        <dbReference type="PROSITE-ProRule" id="PRU00277"/>
    </source>
</evidence>
<dbReference type="EC" id="5.2.1.8" evidence="2 7"/>
<evidence type="ECO:0000313" key="11">
    <source>
        <dbReference type="Proteomes" id="UP001281761"/>
    </source>
</evidence>
<gene>
    <name evidence="10" type="ORF">BLNAU_2211</name>
</gene>
<proteinExistence type="predicted"/>
<evidence type="ECO:0000256" key="6">
    <source>
        <dbReference type="ARBA" id="ARBA00023235"/>
    </source>
</evidence>
<dbReference type="SUPFAM" id="SSF48452">
    <property type="entry name" value="TPR-like"/>
    <property type="match status" value="1"/>
</dbReference>
<dbReference type="Proteomes" id="UP001281761">
    <property type="component" value="Unassembled WGS sequence"/>
</dbReference>